<dbReference type="EMBL" id="MPON01000001">
    <property type="protein sequence ID" value="OKA42537.1"/>
    <property type="molecule type" value="Genomic_DNA"/>
</dbReference>
<dbReference type="Pfam" id="PF13731">
    <property type="entry name" value="WxL"/>
    <property type="match status" value="1"/>
</dbReference>
<feature type="domain" description="WxL" evidence="2">
    <location>
        <begin position="737"/>
        <end position="822"/>
    </location>
</feature>
<dbReference type="Gene3D" id="2.60.40.3600">
    <property type="match status" value="1"/>
</dbReference>
<protein>
    <submittedName>
        <fullName evidence="3">Cell surface protein</fullName>
    </submittedName>
</protein>
<evidence type="ECO:0000259" key="2">
    <source>
        <dbReference type="Pfam" id="PF13731"/>
    </source>
</evidence>
<feature type="region of interest" description="Disordered" evidence="1">
    <location>
        <begin position="168"/>
        <end position="220"/>
    </location>
</feature>
<feature type="compositionally biased region" description="Basic and acidic residues" evidence="1">
    <location>
        <begin position="170"/>
        <end position="185"/>
    </location>
</feature>
<organism evidence="3 4">
    <name type="scientific">Bacillus cereus</name>
    <dbReference type="NCBI Taxonomy" id="1396"/>
    <lineage>
        <taxon>Bacteria</taxon>
        <taxon>Bacillati</taxon>
        <taxon>Bacillota</taxon>
        <taxon>Bacilli</taxon>
        <taxon>Bacillales</taxon>
        <taxon>Bacillaceae</taxon>
        <taxon>Bacillus</taxon>
        <taxon>Bacillus cereus group</taxon>
    </lineage>
</organism>
<gene>
    <name evidence="3" type="ORF">BJR07_11615</name>
</gene>
<feature type="compositionally biased region" description="Basic and acidic residues" evidence="1">
    <location>
        <begin position="193"/>
        <end position="215"/>
    </location>
</feature>
<evidence type="ECO:0000256" key="1">
    <source>
        <dbReference type="SAM" id="MobiDB-lite"/>
    </source>
</evidence>
<evidence type="ECO:0000313" key="3">
    <source>
        <dbReference type="EMBL" id="OKA42537.1"/>
    </source>
</evidence>
<proteinExistence type="predicted"/>
<dbReference type="RefSeq" id="WP_073516818.1">
    <property type="nucleotide sequence ID" value="NZ_MPOM01000002.1"/>
</dbReference>
<dbReference type="AlphaFoldDB" id="A0A1C4F6B1"/>
<dbReference type="InterPro" id="IPR027994">
    <property type="entry name" value="WxL_dom"/>
</dbReference>
<sequence length="876" mass="97347">MRKQVGKFGRILLAGGILFTQVGVLDYSATKVYAVTNDEQGRFVVHMDKQQIKVDENVVLKITNTNKQDTNIELKLSDGQLFSEEETKKMNEHNKAIQNISVTADRIVQIEKSENSDYIGDVYVVIQVKQAGEYKFEPTVKFESNEKKIESTLLHVIENKLDSKVAIPESDAKSSEENVKQEVKVGSENNIKTPEKEIPKQEVSEKEKEETKKQEVAPSDNVAPVETDAVDKEKEALPKENAIKENNKVEGNSIENPAMKPEKLLKGESLLAPGSITSILKYPGINIIDARTGEGPSIPGKYAFRFVWSPQVTYEVKGSSNDRSGQSQYTFRNSSREQYVLVKKAGEYQGKWIDVRVNIYSMTASSVDVKTPTTKSEAKNFLQLYGNGRSGQTYNASFEFYEHGTSKKVPLTAMWNFKRVNSYKNVTLRNDGGHLTNLYAYNTSSIRYQDKGNNKIEFSGTAGPVATPEADMTITFDNLTELPLEVKLNAGGVNLSYDQLAIAQIEIPPPSVIGDVVEDDSRQLSYKVYQNMPAQSKSIHYAKSFVLESEVNKDFTVNNVSIQDVESGDDVSRFFDISTRDNKVIATAKANVLKTEEFNGNIYEMNITGSPVAGANVMKYYKNGYLEIPVFAQNYLDGDKNGQESNRDGIAKIRYKGIPTGKPVPQKVVQGTDLTKMDITKFVTDLSVDTNLDVDKPISVVKLTNVPDTKKLGNHTVTVVIETKQGVQAEIQVPVTVVDGTLKLIDVPNEISFGDLTIPSKPTTYAPKSISNPLKVTDERAQKQKWSVYVKEITPLTSEQNDKLTGALVYKKNGKDTPLSSSNIEAFSYTSKNDEEVALNWKENEGVHLQVKPGPNVKANTKYAGKLEWTLTDAPL</sequence>
<evidence type="ECO:0000313" key="4">
    <source>
        <dbReference type="Proteomes" id="UP000186535"/>
    </source>
</evidence>
<accession>A0A1C4F6B1</accession>
<name>A0A1C4F6B1_BACCE</name>
<comment type="caution">
    <text evidence="3">The sequence shown here is derived from an EMBL/GenBank/DDBJ whole genome shotgun (WGS) entry which is preliminary data.</text>
</comment>
<dbReference type="Proteomes" id="UP000186535">
    <property type="component" value="Unassembled WGS sequence"/>
</dbReference>
<reference evidence="3 4" key="1">
    <citation type="submission" date="2016-11" db="EMBL/GenBank/DDBJ databases">
        <title>Identification of Bacillus cereus isolated from egg-white.</title>
        <authorList>
            <person name="Soni A."/>
            <person name="Oey I."/>
            <person name="Silcock P."/>
            <person name="Bremer P."/>
        </authorList>
    </citation>
    <scope>NUCLEOTIDE SEQUENCE [LARGE SCALE GENOMIC DNA]</scope>
    <source>
        <strain evidence="3 4">NZAS03</strain>
    </source>
</reference>